<name>U5HAD5_USTV1</name>
<evidence type="ECO:0000313" key="1">
    <source>
        <dbReference type="EMBL" id="KDE05477.1"/>
    </source>
</evidence>
<protein>
    <submittedName>
        <fullName evidence="1 2">Uncharacterized protein</fullName>
    </submittedName>
</protein>
<evidence type="ECO:0000313" key="3">
    <source>
        <dbReference type="Proteomes" id="UP000017200"/>
    </source>
</evidence>
<reference evidence="1" key="2">
    <citation type="submission" date="2010-11" db="EMBL/GenBank/DDBJ databases">
        <authorList>
            <consortium name="The Broad Institute Genome Sequencing Platform"/>
            <person name="Earl A."/>
            <person name="Ward D."/>
            <person name="Feldgarden M."/>
            <person name="Gevers D."/>
            <person name="Butler R."/>
            <person name="Young S.K."/>
            <person name="Zeng Q."/>
            <person name="Gargeya S."/>
            <person name="Fitzgerald M."/>
            <person name="Haas B."/>
            <person name="Abouelleil A."/>
            <person name="Alvarado L."/>
            <person name="Arachchi H.M."/>
            <person name="Berlin A."/>
            <person name="Brown A."/>
            <person name="Chapman S.B."/>
            <person name="Chen Z."/>
            <person name="Dunbar C."/>
            <person name="Freedman E."/>
            <person name="Gearin G."/>
            <person name="Gellesch M."/>
            <person name="Goldberg J."/>
            <person name="Griggs A."/>
            <person name="Gujja S."/>
            <person name="Heilman E."/>
            <person name="Heiman D."/>
            <person name="Howarth C."/>
            <person name="Larson L."/>
            <person name="Lui A."/>
            <person name="MacDonald P.J.P."/>
            <person name="Mehta T."/>
            <person name="Montmayeur A."/>
            <person name="Murphy C."/>
            <person name="Neiman D."/>
            <person name="Pearson M."/>
            <person name="Priest M."/>
            <person name="Roberts A."/>
            <person name="Saif S."/>
            <person name="Shea T."/>
            <person name="Shenoy N."/>
            <person name="Sisk P."/>
            <person name="Stolte C."/>
            <person name="Sykes S."/>
            <person name="White J."/>
            <person name="Yandava C."/>
            <person name="Wortman J."/>
            <person name="Nusbaum C."/>
            <person name="Birren B."/>
        </authorList>
    </citation>
    <scope>NUCLEOTIDE SEQUENCE</scope>
    <source>
        <strain evidence="1">P1A1 Lamole</strain>
    </source>
</reference>
<accession>U5HAD5</accession>
<dbReference type="HOGENOM" id="CLU_2122909_0_0_1"/>
<dbReference type="EnsemblFungi" id="MVLG_04166T0">
    <property type="protein sequence ID" value="MVLG_04166T0"/>
    <property type="gene ID" value="MVLG_04166"/>
</dbReference>
<gene>
    <name evidence="1" type="ORF">MVLG_04166</name>
</gene>
<organism evidence="1">
    <name type="scientific">Microbotryum lychnidis-dioicae (strain p1A1 Lamole / MvSl-1064)</name>
    <name type="common">Anther smut fungus</name>
    <dbReference type="NCBI Taxonomy" id="683840"/>
    <lineage>
        <taxon>Eukaryota</taxon>
        <taxon>Fungi</taxon>
        <taxon>Dikarya</taxon>
        <taxon>Basidiomycota</taxon>
        <taxon>Pucciniomycotina</taxon>
        <taxon>Microbotryomycetes</taxon>
        <taxon>Microbotryales</taxon>
        <taxon>Microbotryaceae</taxon>
        <taxon>Microbotryum</taxon>
    </lineage>
</organism>
<reference evidence="1 3" key="3">
    <citation type="journal article" date="2015" name="BMC Genomics">
        <title>Sex and parasites: genomic and transcriptomic analysis of Microbotryum lychnidis-dioicae, the biotrophic and plant-castrating anther smut fungus.</title>
        <authorList>
            <person name="Perlin M.H."/>
            <person name="Amselem J."/>
            <person name="Fontanillas E."/>
            <person name="Toh S.S."/>
            <person name="Chen Z."/>
            <person name="Goldberg J."/>
            <person name="Duplessis S."/>
            <person name="Henrissat B."/>
            <person name="Young S."/>
            <person name="Zeng Q."/>
            <person name="Aguileta G."/>
            <person name="Petit E."/>
            <person name="Badouin H."/>
            <person name="Andrews J."/>
            <person name="Razeeq D."/>
            <person name="Gabaldon T."/>
            <person name="Quesneville H."/>
            <person name="Giraud T."/>
            <person name="Hood M.E."/>
            <person name="Schultz D.J."/>
            <person name="Cuomo C.A."/>
        </authorList>
    </citation>
    <scope>NUCLEOTIDE SEQUENCE [LARGE SCALE GENOMIC DNA]</scope>
    <source>
        <strain evidence="1">P1A1 Lamole</strain>
        <strain evidence="3">p1A1 Lamole</strain>
    </source>
</reference>
<dbReference type="EMBL" id="GL541686">
    <property type="protein sequence ID" value="KDE05477.1"/>
    <property type="molecule type" value="Genomic_DNA"/>
</dbReference>
<dbReference type="EMBL" id="AEIJ01000410">
    <property type="status" value="NOT_ANNOTATED_CDS"/>
    <property type="molecule type" value="Genomic_DNA"/>
</dbReference>
<dbReference type="AlphaFoldDB" id="U5HAD5"/>
<dbReference type="InParanoid" id="U5HAD5"/>
<reference evidence="2" key="4">
    <citation type="submission" date="2015-06" db="UniProtKB">
        <authorList>
            <consortium name="EnsemblFungi"/>
        </authorList>
    </citation>
    <scope>IDENTIFICATION</scope>
</reference>
<proteinExistence type="predicted"/>
<keyword evidence="3" id="KW-1185">Reference proteome</keyword>
<sequence length="114" mass="11715">MASSVIAGTVYGAGDFSTDPVVGFKVGGTGHFEAVGDFCSALRSACIVINESNGSHHGTSCRQLNPGVNGTAQFIASCTGRKKYSNGTINPHGNLGVFTFKALQALPVTIIQIP</sequence>
<evidence type="ECO:0000313" key="2">
    <source>
        <dbReference type="EnsemblFungi" id="MVLG_04166T0"/>
    </source>
</evidence>
<reference evidence="3" key="1">
    <citation type="submission" date="2010-11" db="EMBL/GenBank/DDBJ databases">
        <title>The genome sequence of Microbotryum violaceum strain p1A1 Lamole.</title>
        <authorList>
            <person name="Cuomo C."/>
            <person name="Perlin M."/>
            <person name="Young S.K."/>
            <person name="Zeng Q."/>
            <person name="Gargeya S."/>
            <person name="Alvarado L."/>
            <person name="Berlin A."/>
            <person name="Chapman S.B."/>
            <person name="Chen Z."/>
            <person name="Freedman E."/>
            <person name="Gellesch M."/>
            <person name="Goldberg J."/>
            <person name="Griggs A."/>
            <person name="Gujja S."/>
            <person name="Heilman E."/>
            <person name="Heiman D."/>
            <person name="Howarth C."/>
            <person name="Mehta T."/>
            <person name="Neiman D."/>
            <person name="Pearson M."/>
            <person name="Roberts A."/>
            <person name="Saif S."/>
            <person name="Shea T."/>
            <person name="Shenoy N."/>
            <person name="Sisk P."/>
            <person name="Stolte C."/>
            <person name="Sykes S."/>
            <person name="White J."/>
            <person name="Yandava C."/>
            <person name="Haas B."/>
            <person name="Nusbaum C."/>
            <person name="Birren B."/>
        </authorList>
    </citation>
    <scope>NUCLEOTIDE SEQUENCE [LARGE SCALE GENOMIC DNA]</scope>
    <source>
        <strain evidence="3">p1A1 Lamole</strain>
    </source>
</reference>
<dbReference type="Proteomes" id="UP000017200">
    <property type="component" value="Unassembled WGS sequence"/>
</dbReference>